<dbReference type="AlphaFoldDB" id="A0A517TSJ0"/>
<dbReference type="Proteomes" id="UP000317909">
    <property type="component" value="Chromosome"/>
</dbReference>
<feature type="chain" id="PRO_5021701804" evidence="2">
    <location>
        <begin position="27"/>
        <end position="149"/>
    </location>
</feature>
<dbReference type="PROSITE" id="PS51257">
    <property type="entry name" value="PROKAR_LIPOPROTEIN"/>
    <property type="match status" value="1"/>
</dbReference>
<keyword evidence="2" id="KW-0732">Signal</keyword>
<name>A0A517TSJ0_9BACT</name>
<evidence type="ECO:0000256" key="1">
    <source>
        <dbReference type="SAM" id="MobiDB-lite"/>
    </source>
</evidence>
<dbReference type="KEGG" id="llh:I41_04860"/>
<gene>
    <name evidence="3" type="ORF">I41_04860</name>
</gene>
<reference evidence="3 4" key="1">
    <citation type="submission" date="2019-02" db="EMBL/GenBank/DDBJ databases">
        <title>Deep-cultivation of Planctomycetes and their phenomic and genomic characterization uncovers novel biology.</title>
        <authorList>
            <person name="Wiegand S."/>
            <person name="Jogler M."/>
            <person name="Boedeker C."/>
            <person name="Pinto D."/>
            <person name="Vollmers J."/>
            <person name="Rivas-Marin E."/>
            <person name="Kohn T."/>
            <person name="Peeters S.H."/>
            <person name="Heuer A."/>
            <person name="Rast P."/>
            <person name="Oberbeckmann S."/>
            <person name="Bunk B."/>
            <person name="Jeske O."/>
            <person name="Meyerdierks A."/>
            <person name="Storesund J.E."/>
            <person name="Kallscheuer N."/>
            <person name="Luecker S."/>
            <person name="Lage O.M."/>
            <person name="Pohl T."/>
            <person name="Merkel B.J."/>
            <person name="Hornburger P."/>
            <person name="Mueller R.-W."/>
            <person name="Bruemmer F."/>
            <person name="Labrenz M."/>
            <person name="Spormann A.M."/>
            <person name="Op den Camp H."/>
            <person name="Overmann J."/>
            <person name="Amann R."/>
            <person name="Jetten M.S.M."/>
            <person name="Mascher T."/>
            <person name="Medema M.H."/>
            <person name="Devos D.P."/>
            <person name="Kaster A.-K."/>
            <person name="Ovreas L."/>
            <person name="Rohde M."/>
            <person name="Galperin M.Y."/>
            <person name="Jogler C."/>
        </authorList>
    </citation>
    <scope>NUCLEOTIDE SEQUENCE [LARGE SCALE GENOMIC DNA]</scope>
    <source>
        <strain evidence="3 4">I41</strain>
    </source>
</reference>
<evidence type="ECO:0000313" key="3">
    <source>
        <dbReference type="EMBL" id="QDT71329.1"/>
    </source>
</evidence>
<evidence type="ECO:0000313" key="4">
    <source>
        <dbReference type="Proteomes" id="UP000317909"/>
    </source>
</evidence>
<proteinExistence type="predicted"/>
<protein>
    <submittedName>
        <fullName evidence="3">Uncharacterized protein</fullName>
    </submittedName>
</protein>
<sequence length="149" mass="15879" precursor="true">MRLSVATLTAFCLVIHAIFGCCANHAECCQSSECSVNHSFDEAAVESAHSCGSHAKAASQGPDDTPTDPAGHSSEPSKQQCSHDHCQWLVNKDCAASLVLSLEFLAFVSCRSEHLVDPSAPVVDRAAVRTRRASTAPLRLYLDLGVLQV</sequence>
<dbReference type="EMBL" id="CP036339">
    <property type="protein sequence ID" value="QDT71329.1"/>
    <property type="molecule type" value="Genomic_DNA"/>
</dbReference>
<accession>A0A517TSJ0</accession>
<feature type="signal peptide" evidence="2">
    <location>
        <begin position="1"/>
        <end position="26"/>
    </location>
</feature>
<feature type="region of interest" description="Disordered" evidence="1">
    <location>
        <begin position="54"/>
        <end position="78"/>
    </location>
</feature>
<organism evidence="3 4">
    <name type="scientific">Lacipirellula limnantheis</name>
    <dbReference type="NCBI Taxonomy" id="2528024"/>
    <lineage>
        <taxon>Bacteria</taxon>
        <taxon>Pseudomonadati</taxon>
        <taxon>Planctomycetota</taxon>
        <taxon>Planctomycetia</taxon>
        <taxon>Pirellulales</taxon>
        <taxon>Lacipirellulaceae</taxon>
        <taxon>Lacipirellula</taxon>
    </lineage>
</organism>
<evidence type="ECO:0000256" key="2">
    <source>
        <dbReference type="SAM" id="SignalP"/>
    </source>
</evidence>
<keyword evidence="4" id="KW-1185">Reference proteome</keyword>